<dbReference type="Pfam" id="PF03625">
    <property type="entry name" value="DUF302"/>
    <property type="match status" value="1"/>
</dbReference>
<dbReference type="Proteomes" id="UP000638648">
    <property type="component" value="Unassembled WGS sequence"/>
</dbReference>
<name>A0A927MVH8_9ACTN</name>
<sequence length="183" mass="20478">MATPAAGPVRTIPYEVHRLAIAIDVGFEEFRDRYEQAVPLVDQDRFQSLIRADADWEQVQRASAYRHDLALFWRLDVGAVMRLADDPPRCVQYLMGNVVIAERMYRHDPSVMLYAPLRVLIHEDGNGRTWFTVDQPSRQFASFGIPAIRAVGIELDRKLARLLAFLNAPVPSALTAGTASGGS</sequence>
<dbReference type="RefSeq" id="WP_192750213.1">
    <property type="nucleotide sequence ID" value="NZ_BAABJL010000025.1"/>
</dbReference>
<proteinExistence type="predicted"/>
<dbReference type="InterPro" id="IPR005180">
    <property type="entry name" value="DUF302"/>
</dbReference>
<dbReference type="SUPFAM" id="SSF103247">
    <property type="entry name" value="TT1751-like"/>
    <property type="match status" value="1"/>
</dbReference>
<evidence type="ECO:0000313" key="2">
    <source>
        <dbReference type="EMBL" id="MBE1606008.1"/>
    </source>
</evidence>
<evidence type="ECO:0000259" key="1">
    <source>
        <dbReference type="Pfam" id="PF03625"/>
    </source>
</evidence>
<dbReference type="Gene3D" id="3.30.310.70">
    <property type="entry name" value="TT1751-like domain"/>
    <property type="match status" value="1"/>
</dbReference>
<gene>
    <name evidence="2" type="ORF">HEB94_002856</name>
</gene>
<accession>A0A927MVH8</accession>
<comment type="caution">
    <text evidence="2">The sequence shown here is derived from an EMBL/GenBank/DDBJ whole genome shotgun (WGS) entry which is preliminary data.</text>
</comment>
<dbReference type="AlphaFoldDB" id="A0A927MVH8"/>
<dbReference type="EMBL" id="JADBEM010000001">
    <property type="protein sequence ID" value="MBE1606008.1"/>
    <property type="molecule type" value="Genomic_DNA"/>
</dbReference>
<organism evidence="2 3">
    <name type="scientific">Actinopolymorpha pittospori</name>
    <dbReference type="NCBI Taxonomy" id="648752"/>
    <lineage>
        <taxon>Bacteria</taxon>
        <taxon>Bacillati</taxon>
        <taxon>Actinomycetota</taxon>
        <taxon>Actinomycetes</taxon>
        <taxon>Propionibacteriales</taxon>
        <taxon>Actinopolymorphaceae</taxon>
        <taxon>Actinopolymorpha</taxon>
    </lineage>
</organism>
<keyword evidence="3" id="KW-1185">Reference proteome</keyword>
<feature type="domain" description="DUF302" evidence="1">
    <location>
        <begin position="76"/>
        <end position="136"/>
    </location>
</feature>
<evidence type="ECO:0000313" key="3">
    <source>
        <dbReference type="Proteomes" id="UP000638648"/>
    </source>
</evidence>
<dbReference type="CDD" id="cd14797">
    <property type="entry name" value="DUF302"/>
    <property type="match status" value="1"/>
</dbReference>
<dbReference type="InterPro" id="IPR035923">
    <property type="entry name" value="TT1751-like_sf"/>
</dbReference>
<protein>
    <recommendedName>
        <fullName evidence="1">DUF302 domain-containing protein</fullName>
    </recommendedName>
</protein>
<reference evidence="2" key="1">
    <citation type="submission" date="2020-10" db="EMBL/GenBank/DDBJ databases">
        <title>Sequencing the genomes of 1000 actinobacteria strains.</title>
        <authorList>
            <person name="Klenk H.-P."/>
        </authorList>
    </citation>
    <scope>NUCLEOTIDE SEQUENCE</scope>
    <source>
        <strain evidence="2">DSM 45354</strain>
    </source>
</reference>